<reference evidence="1 2" key="1">
    <citation type="journal article" date="2018" name="Mol. Plant">
        <title>The genome of Artemisia annua provides insight into the evolution of Asteraceae family and artemisinin biosynthesis.</title>
        <authorList>
            <person name="Shen Q."/>
            <person name="Zhang L."/>
            <person name="Liao Z."/>
            <person name="Wang S."/>
            <person name="Yan T."/>
            <person name="Shi P."/>
            <person name="Liu M."/>
            <person name="Fu X."/>
            <person name="Pan Q."/>
            <person name="Wang Y."/>
            <person name="Lv Z."/>
            <person name="Lu X."/>
            <person name="Zhang F."/>
            <person name="Jiang W."/>
            <person name="Ma Y."/>
            <person name="Chen M."/>
            <person name="Hao X."/>
            <person name="Li L."/>
            <person name="Tang Y."/>
            <person name="Lv G."/>
            <person name="Zhou Y."/>
            <person name="Sun X."/>
            <person name="Brodelius P.E."/>
            <person name="Rose J.K.C."/>
            <person name="Tang K."/>
        </authorList>
    </citation>
    <scope>NUCLEOTIDE SEQUENCE [LARGE SCALE GENOMIC DNA]</scope>
    <source>
        <strain evidence="2">cv. Huhao1</strain>
        <tissue evidence="1">Leaf</tissue>
    </source>
</reference>
<dbReference type="EMBL" id="PKPP01007681">
    <property type="protein sequence ID" value="PWA52726.1"/>
    <property type="molecule type" value="Genomic_DNA"/>
</dbReference>
<accession>A0A2U1LUP4</accession>
<comment type="caution">
    <text evidence="1">The sequence shown here is derived from an EMBL/GenBank/DDBJ whole genome shotgun (WGS) entry which is preliminary data.</text>
</comment>
<proteinExistence type="predicted"/>
<keyword evidence="2" id="KW-1185">Reference proteome</keyword>
<dbReference type="STRING" id="35608.A0A2U1LUP4"/>
<name>A0A2U1LUP4_ARTAN</name>
<gene>
    <name evidence="1" type="ORF">CTI12_AA273410</name>
</gene>
<dbReference type="Proteomes" id="UP000245207">
    <property type="component" value="Unassembled WGS sequence"/>
</dbReference>
<sequence>MPQLTDWSELPNIVDPEIRDTMVLKHLYQVAAVAVICVQSEPSYIHLITDVLHSLIPLVPAEIGGGSVAVNKGASNVAIGSSIATDGGTVPGGIHLFSDVPGCMLSIFIETDVATVVGVDLKIYLRSLVYVLAFGKLTESPSLFTCIWMKCFLDL</sequence>
<organism evidence="1 2">
    <name type="scientific">Artemisia annua</name>
    <name type="common">Sweet wormwood</name>
    <dbReference type="NCBI Taxonomy" id="35608"/>
    <lineage>
        <taxon>Eukaryota</taxon>
        <taxon>Viridiplantae</taxon>
        <taxon>Streptophyta</taxon>
        <taxon>Embryophyta</taxon>
        <taxon>Tracheophyta</taxon>
        <taxon>Spermatophyta</taxon>
        <taxon>Magnoliopsida</taxon>
        <taxon>eudicotyledons</taxon>
        <taxon>Gunneridae</taxon>
        <taxon>Pentapetalae</taxon>
        <taxon>asterids</taxon>
        <taxon>campanulids</taxon>
        <taxon>Asterales</taxon>
        <taxon>Asteraceae</taxon>
        <taxon>Asteroideae</taxon>
        <taxon>Anthemideae</taxon>
        <taxon>Artemisiinae</taxon>
        <taxon>Artemisia</taxon>
    </lineage>
</organism>
<dbReference type="AlphaFoldDB" id="A0A2U1LUP4"/>
<dbReference type="OrthoDB" id="4062651at2759"/>
<protein>
    <submittedName>
        <fullName evidence="1">Uncharacterized protein</fullName>
    </submittedName>
</protein>
<evidence type="ECO:0000313" key="1">
    <source>
        <dbReference type="EMBL" id="PWA52726.1"/>
    </source>
</evidence>
<evidence type="ECO:0000313" key="2">
    <source>
        <dbReference type="Proteomes" id="UP000245207"/>
    </source>
</evidence>